<proteinExistence type="predicted"/>
<dbReference type="EMBL" id="JXTB01000615">
    <property type="protein sequence ID" value="PON35362.1"/>
    <property type="molecule type" value="Genomic_DNA"/>
</dbReference>
<gene>
    <name evidence="1" type="ORF">PanWU01x14_336950</name>
</gene>
<sequence length="340" mass="38787">MSYHMRLMWLLSHPPGHVLNTIKWGNYASSLPIRRYVWLITIIIPQVLILAHANPCHDFFKILTLPISSHCSPLGKTFTLFDRTHDNGSEPESETPLRHGFRVRLIKEAALLPWQIHLTKGRGPDKLVPSLLRPRRLHRLGEEAPRMAAIFPSSPSPPVLQSDGDSPDIVEHQRGHDPDRALCSIEVVFYACKLTLIPKRRSYSNFYLQPLPGHLGLAEVGQVMGFSLQAVRRQRGVVVSLGERERFQILPLFLQTSRKLCGESRFEPQLSAGRLKELEEVIIFGSSGECRHIQAALNPQEMNIILRMVSHLPFLLDTWVITKHNRSQFNTSGLNRFFRD</sequence>
<evidence type="ECO:0000313" key="2">
    <source>
        <dbReference type="Proteomes" id="UP000237105"/>
    </source>
</evidence>
<accession>A0A2P5AFQ3</accession>
<organism evidence="1 2">
    <name type="scientific">Parasponia andersonii</name>
    <name type="common">Sponia andersonii</name>
    <dbReference type="NCBI Taxonomy" id="3476"/>
    <lineage>
        <taxon>Eukaryota</taxon>
        <taxon>Viridiplantae</taxon>
        <taxon>Streptophyta</taxon>
        <taxon>Embryophyta</taxon>
        <taxon>Tracheophyta</taxon>
        <taxon>Spermatophyta</taxon>
        <taxon>Magnoliopsida</taxon>
        <taxon>eudicotyledons</taxon>
        <taxon>Gunneridae</taxon>
        <taxon>Pentapetalae</taxon>
        <taxon>rosids</taxon>
        <taxon>fabids</taxon>
        <taxon>Rosales</taxon>
        <taxon>Cannabaceae</taxon>
        <taxon>Parasponia</taxon>
    </lineage>
</organism>
<reference evidence="2" key="1">
    <citation type="submission" date="2016-06" db="EMBL/GenBank/DDBJ databases">
        <title>Parallel loss of symbiosis genes in relatives of nitrogen-fixing non-legume Parasponia.</title>
        <authorList>
            <person name="Van Velzen R."/>
            <person name="Holmer R."/>
            <person name="Bu F."/>
            <person name="Rutten L."/>
            <person name="Van Zeijl A."/>
            <person name="Liu W."/>
            <person name="Santuari L."/>
            <person name="Cao Q."/>
            <person name="Sharma T."/>
            <person name="Shen D."/>
            <person name="Roswanjaya Y."/>
            <person name="Wardhani T."/>
            <person name="Kalhor M.S."/>
            <person name="Jansen J."/>
            <person name="Van den Hoogen J."/>
            <person name="Gungor B."/>
            <person name="Hartog M."/>
            <person name="Hontelez J."/>
            <person name="Verver J."/>
            <person name="Yang W.-C."/>
            <person name="Schijlen E."/>
            <person name="Repin R."/>
            <person name="Schilthuizen M."/>
            <person name="Schranz E."/>
            <person name="Heidstra R."/>
            <person name="Miyata K."/>
            <person name="Fedorova E."/>
            <person name="Kohlen W."/>
            <person name="Bisseling T."/>
            <person name="Smit S."/>
            <person name="Geurts R."/>
        </authorList>
    </citation>
    <scope>NUCLEOTIDE SEQUENCE [LARGE SCALE GENOMIC DNA]</scope>
    <source>
        <strain evidence="2">cv. WU1-14</strain>
    </source>
</reference>
<evidence type="ECO:0000313" key="1">
    <source>
        <dbReference type="EMBL" id="PON35362.1"/>
    </source>
</evidence>
<protein>
    <submittedName>
        <fullName evidence="1">Uncharacterized protein</fullName>
    </submittedName>
</protein>
<keyword evidence="2" id="KW-1185">Reference proteome</keyword>
<dbReference type="AlphaFoldDB" id="A0A2P5AFQ3"/>
<dbReference type="Proteomes" id="UP000237105">
    <property type="component" value="Unassembled WGS sequence"/>
</dbReference>
<name>A0A2P5AFQ3_PARAD</name>
<comment type="caution">
    <text evidence="1">The sequence shown here is derived from an EMBL/GenBank/DDBJ whole genome shotgun (WGS) entry which is preliminary data.</text>
</comment>